<keyword evidence="2" id="KW-1185">Reference proteome</keyword>
<organism evidence="1 2">
    <name type="scientific">Parashewanella curva</name>
    <dbReference type="NCBI Taxonomy" id="2338552"/>
    <lineage>
        <taxon>Bacteria</taxon>
        <taxon>Pseudomonadati</taxon>
        <taxon>Pseudomonadota</taxon>
        <taxon>Gammaproteobacteria</taxon>
        <taxon>Alteromonadales</taxon>
        <taxon>Shewanellaceae</taxon>
        <taxon>Parashewanella</taxon>
    </lineage>
</organism>
<accession>A0A3L8Q131</accession>
<evidence type="ECO:0000313" key="2">
    <source>
        <dbReference type="Proteomes" id="UP000281474"/>
    </source>
</evidence>
<dbReference type="OrthoDB" id="9179113at2"/>
<reference evidence="1 2" key="1">
    <citation type="submission" date="2018-09" db="EMBL/GenBank/DDBJ databases">
        <title>Phylogeny of the Shewanellaceae, and recommendation for two new genera, Pseudoshewanella and Parashewanella.</title>
        <authorList>
            <person name="Wang G."/>
        </authorList>
    </citation>
    <scope>NUCLEOTIDE SEQUENCE [LARGE SCALE GENOMIC DNA]</scope>
    <source>
        <strain evidence="1 2">C51</strain>
    </source>
</reference>
<proteinExistence type="predicted"/>
<dbReference type="AlphaFoldDB" id="A0A3L8Q131"/>
<dbReference type="EMBL" id="QZEI01000014">
    <property type="protein sequence ID" value="RLV60518.1"/>
    <property type="molecule type" value="Genomic_DNA"/>
</dbReference>
<sequence>MPASFKNKIKIISALMLFGLIGCKSTPTTPIAPSFAEGKTVYSISNLHADPKGNRLFALNYQLPNLIPVCSKFVIKSTATKVIEVEHAGTNYKYFWDSHTRKAGETLQENFKAYFAPSCAAIKTHISELSSIDKKGIQRGTPIVGMSKEGVLIALGRPPIHANPNLDATSWTYWSNRWSRFIIEFNSKGEISEIIK</sequence>
<name>A0A3L8Q131_9GAMM</name>
<dbReference type="RefSeq" id="WP_121838125.1">
    <property type="nucleotide sequence ID" value="NZ_ML014763.1"/>
</dbReference>
<gene>
    <name evidence="1" type="ORF">D5018_06110</name>
</gene>
<evidence type="ECO:0008006" key="3">
    <source>
        <dbReference type="Google" id="ProtNLM"/>
    </source>
</evidence>
<evidence type="ECO:0000313" key="1">
    <source>
        <dbReference type="EMBL" id="RLV60518.1"/>
    </source>
</evidence>
<dbReference type="Proteomes" id="UP000281474">
    <property type="component" value="Unassembled WGS sequence"/>
</dbReference>
<comment type="caution">
    <text evidence="1">The sequence shown here is derived from an EMBL/GenBank/DDBJ whole genome shotgun (WGS) entry which is preliminary data.</text>
</comment>
<dbReference type="PROSITE" id="PS51257">
    <property type="entry name" value="PROKAR_LIPOPROTEIN"/>
    <property type="match status" value="1"/>
</dbReference>
<protein>
    <recommendedName>
        <fullName evidence="3">Lipoprotein</fullName>
    </recommendedName>
</protein>